<evidence type="ECO:0000256" key="3">
    <source>
        <dbReference type="ARBA" id="ARBA00008653"/>
    </source>
</evidence>
<keyword evidence="9 22" id="KW-0436">Ligase</keyword>
<comment type="subcellular location">
    <subcellularLocation>
        <location evidence="2">Cytoplasm</location>
    </subcellularLocation>
</comment>
<dbReference type="NCBIfam" id="TIGR00472">
    <property type="entry name" value="pheT_bact"/>
    <property type="match status" value="1"/>
</dbReference>
<dbReference type="HAMAP" id="MF_00283">
    <property type="entry name" value="Phe_tRNA_synth_beta1"/>
    <property type="match status" value="1"/>
</dbReference>
<feature type="non-terminal residue" evidence="22">
    <location>
        <position position="634"/>
    </location>
</feature>
<evidence type="ECO:0000256" key="7">
    <source>
        <dbReference type="ARBA" id="ARBA00022490"/>
    </source>
</evidence>
<organism evidence="22 23">
    <name type="scientific">Streptomyces endophyticus</name>
    <dbReference type="NCBI Taxonomy" id="714166"/>
    <lineage>
        <taxon>Bacteria</taxon>
        <taxon>Bacillati</taxon>
        <taxon>Actinomycetota</taxon>
        <taxon>Actinomycetes</taxon>
        <taxon>Kitasatosporales</taxon>
        <taxon>Streptomycetaceae</taxon>
        <taxon>Streptomyces</taxon>
    </lineage>
</organism>
<evidence type="ECO:0000256" key="5">
    <source>
        <dbReference type="ARBA" id="ARBA00012814"/>
    </source>
</evidence>
<evidence type="ECO:0000313" key="22">
    <source>
        <dbReference type="EMBL" id="MEB8337030.1"/>
    </source>
</evidence>
<dbReference type="Pfam" id="PF03484">
    <property type="entry name" value="B5"/>
    <property type="match status" value="1"/>
</dbReference>
<keyword evidence="23" id="KW-1185">Reference proteome</keyword>
<dbReference type="InterPro" id="IPR005147">
    <property type="entry name" value="tRNA_synthase_B5-dom"/>
</dbReference>
<comment type="catalytic activity">
    <reaction evidence="18">
        <text>tRNA(Phe) + L-phenylalanine + ATP = L-phenylalanyl-tRNA(Phe) + AMP + diphosphate + H(+)</text>
        <dbReference type="Rhea" id="RHEA:19413"/>
        <dbReference type="Rhea" id="RHEA-COMP:9668"/>
        <dbReference type="Rhea" id="RHEA-COMP:9699"/>
        <dbReference type="ChEBI" id="CHEBI:15378"/>
        <dbReference type="ChEBI" id="CHEBI:30616"/>
        <dbReference type="ChEBI" id="CHEBI:33019"/>
        <dbReference type="ChEBI" id="CHEBI:58095"/>
        <dbReference type="ChEBI" id="CHEBI:78442"/>
        <dbReference type="ChEBI" id="CHEBI:78531"/>
        <dbReference type="ChEBI" id="CHEBI:456215"/>
        <dbReference type="EC" id="6.1.1.20"/>
    </reaction>
</comment>
<evidence type="ECO:0000256" key="4">
    <source>
        <dbReference type="ARBA" id="ARBA00011209"/>
    </source>
</evidence>
<evidence type="ECO:0000256" key="10">
    <source>
        <dbReference type="ARBA" id="ARBA00022723"/>
    </source>
</evidence>
<keyword evidence="13" id="KW-0460">Magnesium</keyword>
<keyword evidence="8 19" id="KW-0820">tRNA-binding</keyword>
<accession>A0ABU6EZ49</accession>
<dbReference type="Gene3D" id="3.30.56.10">
    <property type="match status" value="2"/>
</dbReference>
<evidence type="ECO:0000256" key="15">
    <source>
        <dbReference type="ARBA" id="ARBA00022917"/>
    </source>
</evidence>
<dbReference type="SUPFAM" id="SSF56037">
    <property type="entry name" value="PheT/TilS domain"/>
    <property type="match status" value="1"/>
</dbReference>
<dbReference type="CDD" id="cd02796">
    <property type="entry name" value="tRNA_bind_bactPheRS"/>
    <property type="match status" value="1"/>
</dbReference>
<evidence type="ECO:0000256" key="2">
    <source>
        <dbReference type="ARBA" id="ARBA00004496"/>
    </source>
</evidence>
<evidence type="ECO:0000256" key="8">
    <source>
        <dbReference type="ARBA" id="ARBA00022555"/>
    </source>
</evidence>
<evidence type="ECO:0000256" key="1">
    <source>
        <dbReference type="ARBA" id="ARBA00001946"/>
    </source>
</evidence>
<protein>
    <recommendedName>
        <fullName evidence="6">Phenylalanine--tRNA ligase beta subunit</fullName>
        <ecNumber evidence="5">6.1.1.20</ecNumber>
    </recommendedName>
    <alternativeName>
        <fullName evidence="17">Phenylalanyl-tRNA synthetase beta subunit</fullName>
    </alternativeName>
</protein>
<dbReference type="PROSITE" id="PS51483">
    <property type="entry name" value="B5"/>
    <property type="match status" value="1"/>
</dbReference>
<evidence type="ECO:0000313" key="23">
    <source>
        <dbReference type="Proteomes" id="UP001354931"/>
    </source>
</evidence>
<feature type="domain" description="TRNA-binding" evidence="20">
    <location>
        <begin position="42"/>
        <end position="157"/>
    </location>
</feature>
<dbReference type="SUPFAM" id="SSF46955">
    <property type="entry name" value="Putative DNA-binding domain"/>
    <property type="match status" value="1"/>
</dbReference>
<evidence type="ECO:0000259" key="21">
    <source>
        <dbReference type="PROSITE" id="PS51483"/>
    </source>
</evidence>
<dbReference type="PANTHER" id="PTHR10947">
    <property type="entry name" value="PHENYLALANYL-TRNA SYNTHETASE BETA CHAIN AND LEUCINE-RICH REPEAT-CONTAINING PROTEIN 47"/>
    <property type="match status" value="1"/>
</dbReference>
<dbReference type="PROSITE" id="PS50886">
    <property type="entry name" value="TRBD"/>
    <property type="match status" value="1"/>
</dbReference>
<dbReference type="Proteomes" id="UP001354931">
    <property type="component" value="Unassembled WGS sequence"/>
</dbReference>
<dbReference type="InterPro" id="IPR020825">
    <property type="entry name" value="Phe-tRNA_synthase-like_B3/B4"/>
</dbReference>
<evidence type="ECO:0000256" key="14">
    <source>
        <dbReference type="ARBA" id="ARBA00022884"/>
    </source>
</evidence>
<keyword evidence="10" id="KW-0479">Metal-binding</keyword>
<keyword evidence="11" id="KW-0547">Nucleotide-binding</keyword>
<dbReference type="Gene3D" id="3.50.40.10">
    <property type="entry name" value="Phenylalanyl-trna Synthetase, Chain B, domain 3"/>
    <property type="match status" value="1"/>
</dbReference>
<dbReference type="SUPFAM" id="SSF50249">
    <property type="entry name" value="Nucleic acid-binding proteins"/>
    <property type="match status" value="1"/>
</dbReference>
<comment type="subunit">
    <text evidence="4">Tetramer of two alpha and two beta subunits.</text>
</comment>
<dbReference type="EMBL" id="JAOZYC010000027">
    <property type="protein sequence ID" value="MEB8337030.1"/>
    <property type="molecule type" value="Genomic_DNA"/>
</dbReference>
<proteinExistence type="inferred from homology"/>
<dbReference type="InterPro" id="IPR033714">
    <property type="entry name" value="tRNA_bind_bactPheRS"/>
</dbReference>
<evidence type="ECO:0000256" key="17">
    <source>
        <dbReference type="ARBA" id="ARBA00033189"/>
    </source>
</evidence>
<evidence type="ECO:0000256" key="19">
    <source>
        <dbReference type="PROSITE-ProRule" id="PRU00209"/>
    </source>
</evidence>
<dbReference type="InterPro" id="IPR005146">
    <property type="entry name" value="B3/B4_tRNA-bd"/>
</dbReference>
<feature type="domain" description="B5" evidence="21">
    <location>
        <begin position="413"/>
        <end position="487"/>
    </location>
</feature>
<evidence type="ECO:0000256" key="12">
    <source>
        <dbReference type="ARBA" id="ARBA00022840"/>
    </source>
</evidence>
<dbReference type="InterPro" id="IPR045060">
    <property type="entry name" value="Phe-tRNA-ligase_IIc_bsu"/>
</dbReference>
<dbReference type="Gene3D" id="3.30.930.10">
    <property type="entry name" value="Bira Bifunctional Protein, Domain 2"/>
    <property type="match status" value="1"/>
</dbReference>
<evidence type="ECO:0000256" key="6">
    <source>
        <dbReference type="ARBA" id="ARBA00017032"/>
    </source>
</evidence>
<dbReference type="InterPro" id="IPR002547">
    <property type="entry name" value="tRNA-bd_dom"/>
</dbReference>
<dbReference type="InterPro" id="IPR004532">
    <property type="entry name" value="Phe-tRNA-ligase_IIc_bsu_bact"/>
</dbReference>
<dbReference type="SMART" id="SM00873">
    <property type="entry name" value="B3_4"/>
    <property type="match status" value="1"/>
</dbReference>
<dbReference type="RefSeq" id="WP_326014666.1">
    <property type="nucleotide sequence ID" value="NZ_JAOZYC010000027.1"/>
</dbReference>
<dbReference type="InterPro" id="IPR041616">
    <property type="entry name" value="PheRS_beta_core"/>
</dbReference>
<evidence type="ECO:0000259" key="20">
    <source>
        <dbReference type="PROSITE" id="PS50886"/>
    </source>
</evidence>
<evidence type="ECO:0000256" key="18">
    <source>
        <dbReference type="ARBA" id="ARBA00049255"/>
    </source>
</evidence>
<dbReference type="Gene3D" id="2.40.50.140">
    <property type="entry name" value="Nucleic acid-binding proteins"/>
    <property type="match status" value="1"/>
</dbReference>
<keyword evidence="12" id="KW-0067">ATP-binding</keyword>
<name>A0ABU6EZ49_9ACTN</name>
<evidence type="ECO:0000256" key="16">
    <source>
        <dbReference type="ARBA" id="ARBA00023146"/>
    </source>
</evidence>
<comment type="similarity">
    <text evidence="3">Belongs to the phenylalanyl-tRNA synthetase beta subunit family. Type 1 subfamily.</text>
</comment>
<keyword evidence="15" id="KW-0648">Protein biosynthesis</keyword>
<sequence>MRIPLSWLREYVDLPASETGRDVQAKLVSAGLEVETVEQLGAGLKGPLVVGQVLTIEELEGFKKPIRFCTVNVGQANGTGEPQEIVCGARNFAVGDKVVVVLPGAVLPGDFAIAARKTYGRTSHGMICSGDELGMGDDGSGGIIVLPPEHEVGTDAIELLELVDEVLDIAVTANRGDCLSIRGVAREAAIAYGLPLRDPALLDVPTPNADGYPVQITDRLGCDRFTARTVGGLAPEARSPIWLQRRLQKVGMRPISLAVDVTNYVMMELGQPLHAYDRTLVQGAIGVRRAEQGEQLTTLDGAKRKLDAEDLVITDERGPIGLAGVMGGANTEIADHAEDAGTTDVVIEAAHFDAVSIARTARRHKLSSEASKRFERGVDPQAASAAAQRAVDLLVLLAGGKAGPGVTEVVAPSGPHTITVPADHPDKVAGVAYGRETVVRRLQAVGCDAYGQDVLTVTVPSWRPDLVDPNDLAEEVIRLEGYENLPSTLPRPPAGRGLTARQRLHRRVGRALAGAGYVEALNYPFLGEGVFDQLGLAADDARRDVVKLINPLNDEEPALRTTLLPGLLSALRRNDGRGSHDLALFETGLVFRPTGEEIAPVRLPVDRRPTDEEIAGLDAALPAQPRRAAVVLAG</sequence>
<dbReference type="InterPro" id="IPR012340">
    <property type="entry name" value="NA-bd_OB-fold"/>
</dbReference>
<dbReference type="EC" id="6.1.1.20" evidence="5"/>
<dbReference type="SUPFAM" id="SSF55681">
    <property type="entry name" value="Class II aaRS and biotin synthetases"/>
    <property type="match status" value="1"/>
</dbReference>
<gene>
    <name evidence="22" type="primary">pheT</name>
    <name evidence="22" type="ORF">OKJ99_05810</name>
</gene>
<dbReference type="Pfam" id="PF01588">
    <property type="entry name" value="tRNA_bind"/>
    <property type="match status" value="1"/>
</dbReference>
<evidence type="ECO:0000256" key="11">
    <source>
        <dbReference type="ARBA" id="ARBA00022741"/>
    </source>
</evidence>
<comment type="caution">
    <text evidence="22">The sequence shown here is derived from an EMBL/GenBank/DDBJ whole genome shotgun (WGS) entry which is preliminary data.</text>
</comment>
<dbReference type="GO" id="GO:0004826">
    <property type="term" value="F:phenylalanine-tRNA ligase activity"/>
    <property type="evidence" value="ECO:0007669"/>
    <property type="project" value="UniProtKB-EC"/>
</dbReference>
<comment type="cofactor">
    <cofactor evidence="1">
        <name>Mg(2+)</name>
        <dbReference type="ChEBI" id="CHEBI:18420"/>
    </cofactor>
</comment>
<dbReference type="Pfam" id="PF17759">
    <property type="entry name" value="tRNA_synthFbeta"/>
    <property type="match status" value="1"/>
</dbReference>
<dbReference type="InterPro" id="IPR009061">
    <property type="entry name" value="DNA-bd_dom_put_sf"/>
</dbReference>
<reference evidence="22 23" key="1">
    <citation type="submission" date="2022-10" db="EMBL/GenBank/DDBJ databases">
        <authorList>
            <person name="Xie J."/>
            <person name="Shen N."/>
        </authorList>
    </citation>
    <scope>NUCLEOTIDE SEQUENCE [LARGE SCALE GENOMIC DNA]</scope>
    <source>
        <strain evidence="22 23">YIM65594</strain>
    </source>
</reference>
<dbReference type="SMART" id="SM00874">
    <property type="entry name" value="B5"/>
    <property type="match status" value="1"/>
</dbReference>
<dbReference type="InterPro" id="IPR045864">
    <property type="entry name" value="aa-tRNA-synth_II/BPL/LPL"/>
</dbReference>
<keyword evidence="14 19" id="KW-0694">RNA-binding</keyword>
<evidence type="ECO:0000256" key="13">
    <source>
        <dbReference type="ARBA" id="ARBA00022842"/>
    </source>
</evidence>
<keyword evidence="7" id="KW-0963">Cytoplasm</keyword>
<dbReference type="Pfam" id="PF03483">
    <property type="entry name" value="B3_4"/>
    <property type="match status" value="1"/>
</dbReference>
<keyword evidence="16" id="KW-0030">Aminoacyl-tRNA synthetase</keyword>
<evidence type="ECO:0000256" key="9">
    <source>
        <dbReference type="ARBA" id="ARBA00022598"/>
    </source>
</evidence>
<dbReference type="PANTHER" id="PTHR10947:SF0">
    <property type="entry name" value="PHENYLALANINE--TRNA LIGASE BETA SUBUNIT"/>
    <property type="match status" value="1"/>
</dbReference>